<dbReference type="InterPro" id="IPR036291">
    <property type="entry name" value="NAD(P)-bd_dom_sf"/>
</dbReference>
<comment type="similarity">
    <text evidence="1">Belongs to the short-chain dehydrogenases/reductases (SDR) family.</text>
</comment>
<evidence type="ECO:0000256" key="2">
    <source>
        <dbReference type="ARBA" id="ARBA00023002"/>
    </source>
</evidence>
<proteinExistence type="inferred from homology"/>
<gene>
    <name evidence="3" type="ORF">R8Z52_21975</name>
</gene>
<reference evidence="3 4" key="1">
    <citation type="submission" date="2023-11" db="EMBL/GenBank/DDBJ databases">
        <title>Plant-associative lifestyle of Vibrio porteresiae and its evolutionary dynamics.</title>
        <authorList>
            <person name="Rameshkumar N."/>
            <person name="Kirti K."/>
        </authorList>
    </citation>
    <scope>NUCLEOTIDE SEQUENCE [LARGE SCALE GENOMIC DNA]</scope>
    <source>
        <strain evidence="3 4">MSSRF30</strain>
    </source>
</reference>
<dbReference type="EMBL" id="CP138204">
    <property type="protein sequence ID" value="WPC75597.1"/>
    <property type="molecule type" value="Genomic_DNA"/>
</dbReference>
<dbReference type="PANTHER" id="PTHR43477">
    <property type="entry name" value="DIHYDROANTICAPSIN 7-DEHYDROGENASE"/>
    <property type="match status" value="1"/>
</dbReference>
<keyword evidence="2" id="KW-0560">Oxidoreductase</keyword>
<keyword evidence="4" id="KW-1185">Reference proteome</keyword>
<dbReference type="PRINTS" id="PR00081">
    <property type="entry name" value="GDHRDH"/>
</dbReference>
<dbReference type="Proteomes" id="UP001304071">
    <property type="component" value="Chromosome 2"/>
</dbReference>
<evidence type="ECO:0000313" key="3">
    <source>
        <dbReference type="EMBL" id="WPC75597.1"/>
    </source>
</evidence>
<evidence type="ECO:0000256" key="1">
    <source>
        <dbReference type="ARBA" id="ARBA00006484"/>
    </source>
</evidence>
<dbReference type="PANTHER" id="PTHR43477:SF1">
    <property type="entry name" value="DIHYDROANTICAPSIN 7-DEHYDROGENASE"/>
    <property type="match status" value="1"/>
</dbReference>
<dbReference type="Pfam" id="PF13561">
    <property type="entry name" value="adh_short_C2"/>
    <property type="match status" value="1"/>
</dbReference>
<sequence>MAELTNKQVVIIGGSSGIGLEVAHLVLAKGANVRLVGRHLDRLATAKAGLEAEFDTEVLTDCVDAHDFAALEEWFSSLSTFDYLVSMVGDVMGGGFIGAPIETIRHVMDSKFLTNVRIGQLAAEKIAQGGAMVFTSGTGGRAQDACASYVGNLGINALVEGLAVELAPKARVNAVSPTWTLTTFWRDMPTTQVEQIKTHFEQTIPLGRTATVHELASTYVYLMENDFITGQHIAVDGGIMLG</sequence>
<dbReference type="InterPro" id="IPR051122">
    <property type="entry name" value="SDR_DHRS6-like"/>
</dbReference>
<dbReference type="SUPFAM" id="SSF51735">
    <property type="entry name" value="NAD(P)-binding Rossmann-fold domains"/>
    <property type="match status" value="1"/>
</dbReference>
<dbReference type="InterPro" id="IPR002347">
    <property type="entry name" value="SDR_fam"/>
</dbReference>
<accession>A0ABZ0QGH4</accession>
<dbReference type="Gene3D" id="3.40.50.720">
    <property type="entry name" value="NAD(P)-binding Rossmann-like Domain"/>
    <property type="match status" value="1"/>
</dbReference>
<dbReference type="RefSeq" id="WP_261897578.1">
    <property type="nucleotide sequence ID" value="NZ_AP024896.1"/>
</dbReference>
<evidence type="ECO:0000313" key="4">
    <source>
        <dbReference type="Proteomes" id="UP001304071"/>
    </source>
</evidence>
<organism evidence="3 4">
    <name type="scientific">Vibrio porteresiae DSM 19223</name>
    <dbReference type="NCBI Taxonomy" id="1123496"/>
    <lineage>
        <taxon>Bacteria</taxon>
        <taxon>Pseudomonadati</taxon>
        <taxon>Pseudomonadota</taxon>
        <taxon>Gammaproteobacteria</taxon>
        <taxon>Vibrionales</taxon>
        <taxon>Vibrionaceae</taxon>
        <taxon>Vibrio</taxon>
    </lineage>
</organism>
<name>A0ABZ0QGH4_9VIBR</name>
<protein>
    <submittedName>
        <fullName evidence="3">SDR family oxidoreductase</fullName>
    </submittedName>
</protein>